<dbReference type="AlphaFoldDB" id="A0A2G8RVA5"/>
<accession>A0A2G8RVA5</accession>
<dbReference type="InterPro" id="IPR032675">
    <property type="entry name" value="LRR_dom_sf"/>
</dbReference>
<reference evidence="1 2" key="1">
    <citation type="journal article" date="2015" name="Sci. Rep.">
        <title>Chromosome-level genome map provides insights into diverse defense mechanisms in the medicinal fungus Ganoderma sinense.</title>
        <authorList>
            <person name="Zhu Y."/>
            <person name="Xu J."/>
            <person name="Sun C."/>
            <person name="Zhou S."/>
            <person name="Xu H."/>
            <person name="Nelson D.R."/>
            <person name="Qian J."/>
            <person name="Song J."/>
            <person name="Luo H."/>
            <person name="Xiang L."/>
            <person name="Li Y."/>
            <person name="Xu Z."/>
            <person name="Ji A."/>
            <person name="Wang L."/>
            <person name="Lu S."/>
            <person name="Hayward A."/>
            <person name="Sun W."/>
            <person name="Li X."/>
            <person name="Schwartz D.C."/>
            <person name="Wang Y."/>
            <person name="Chen S."/>
        </authorList>
    </citation>
    <scope>NUCLEOTIDE SEQUENCE [LARGE SCALE GENOMIC DNA]</scope>
    <source>
        <strain evidence="1 2">ZZ0214-1</strain>
    </source>
</reference>
<dbReference type="STRING" id="1077348.A0A2G8RVA5"/>
<dbReference type="OrthoDB" id="2758477at2759"/>
<evidence type="ECO:0000313" key="1">
    <source>
        <dbReference type="EMBL" id="PIL25441.1"/>
    </source>
</evidence>
<protein>
    <recommendedName>
        <fullName evidence="3">F-box domain-containing protein</fullName>
    </recommendedName>
</protein>
<evidence type="ECO:0008006" key="3">
    <source>
        <dbReference type="Google" id="ProtNLM"/>
    </source>
</evidence>
<comment type="caution">
    <text evidence="1">The sequence shown here is derived from an EMBL/GenBank/DDBJ whole genome shotgun (WGS) entry which is preliminary data.</text>
</comment>
<dbReference type="Gene3D" id="3.80.10.10">
    <property type="entry name" value="Ribonuclease Inhibitor"/>
    <property type="match status" value="1"/>
</dbReference>
<dbReference type="EMBL" id="AYKW01000056">
    <property type="protein sequence ID" value="PIL25441.1"/>
    <property type="molecule type" value="Genomic_DNA"/>
</dbReference>
<sequence>MSLPIPAELVEHAIDSLHNDVHALAACALASRALLPRARFHIWRKVTLLVDGDPLHARIQGLLKILDTSPDIAHIVQSLTLNGTGVASSEARNRIHDYWDDPEGAMLLWEKLPNLRILKFVLLSFHNGLYQLIPFACSLPNLEELALIGFDAAPKTVHPASPPSRNSLVQSHTPPKLKRLSLTAGRVSWLFLEDLAKVLLEPGMHAPLETLDLFCSVASLNSRVSPRYSTDAVFSQAWAPVIASLAQTLRHCTLGLLTEDCSPANPAHLYGSLKRCTHLRSLSLVCFVHPTDTVGHRPSLFLDALADLLLSPADSPPPFPRFETLSVELLQDYELVLDGCADACAKLADALGDRTRYPHLKRVAICAKTLEQHSGPIDDNLSVGEELKEQEALCRSCFGRMEAVGVQVEISIGGPWEGYVSW</sequence>
<organism evidence="1 2">
    <name type="scientific">Ganoderma sinense ZZ0214-1</name>
    <dbReference type="NCBI Taxonomy" id="1077348"/>
    <lineage>
        <taxon>Eukaryota</taxon>
        <taxon>Fungi</taxon>
        <taxon>Dikarya</taxon>
        <taxon>Basidiomycota</taxon>
        <taxon>Agaricomycotina</taxon>
        <taxon>Agaricomycetes</taxon>
        <taxon>Polyporales</taxon>
        <taxon>Polyporaceae</taxon>
        <taxon>Ganoderma</taxon>
    </lineage>
</organism>
<evidence type="ECO:0000313" key="2">
    <source>
        <dbReference type="Proteomes" id="UP000230002"/>
    </source>
</evidence>
<name>A0A2G8RVA5_9APHY</name>
<gene>
    <name evidence="1" type="ORF">GSI_13331</name>
</gene>
<proteinExistence type="predicted"/>
<dbReference type="Proteomes" id="UP000230002">
    <property type="component" value="Unassembled WGS sequence"/>
</dbReference>
<keyword evidence="2" id="KW-1185">Reference proteome</keyword>
<dbReference type="SUPFAM" id="SSF52047">
    <property type="entry name" value="RNI-like"/>
    <property type="match status" value="1"/>
</dbReference>